<comment type="caution">
    <text evidence="1">The sequence shown here is derived from an EMBL/GenBank/DDBJ whole genome shotgun (WGS) entry which is preliminary data.</text>
</comment>
<name>A0A7X2Z892_9BACL</name>
<dbReference type="PANTHER" id="PTHR34387">
    <property type="entry name" value="SLR1258 PROTEIN"/>
    <property type="match status" value="1"/>
</dbReference>
<dbReference type="PANTHER" id="PTHR34387:SF1">
    <property type="entry name" value="PERIPLASMIC IMMUNOGENIC PROTEIN"/>
    <property type="match status" value="1"/>
</dbReference>
<evidence type="ECO:0000313" key="1">
    <source>
        <dbReference type="EMBL" id="MUG70143.1"/>
    </source>
</evidence>
<dbReference type="AlphaFoldDB" id="A0A7X2Z892"/>
<evidence type="ECO:0000313" key="2">
    <source>
        <dbReference type="Proteomes" id="UP000450917"/>
    </source>
</evidence>
<protein>
    <submittedName>
        <fullName evidence="1">DUF541 domain-containing protein</fullName>
    </submittedName>
</protein>
<sequence length="225" mass="24825">MYYNQPLSPAPPAPASLYRNNRHIIEVSGEGTVSAAPDRAVIELGAITENTSLRIAQRENAATVTDVINSLLQLNIPKERIQTVAYRIEMQYSYEDGKQIFTGYRVTHLLQITLDQIDRTGLVVDTAVEHGANSVLNIQFSMAHPAAYYHQALSLAVKNAESKAMTIATTLAVTLVKYPDNIQEEARTREPVPYQALHYAATAPTPIQPGQLKITASVRAQYSYV</sequence>
<accession>A0A7X2Z892</accession>
<dbReference type="EMBL" id="WNZX01000003">
    <property type="protein sequence ID" value="MUG70143.1"/>
    <property type="molecule type" value="Genomic_DNA"/>
</dbReference>
<dbReference type="Gene3D" id="3.30.110.170">
    <property type="entry name" value="Protein of unknown function (DUF541), domain 1"/>
    <property type="match status" value="1"/>
</dbReference>
<dbReference type="Pfam" id="PF04402">
    <property type="entry name" value="SIMPL"/>
    <property type="match status" value="1"/>
</dbReference>
<reference evidence="1 2" key="1">
    <citation type="submission" date="2019-11" db="EMBL/GenBank/DDBJ databases">
        <title>Draft genome sequences of five Paenibacillus species of dairy origin.</title>
        <authorList>
            <person name="Olajide A.M."/>
            <person name="Chen S."/>
            <person name="Lapointe G."/>
        </authorList>
    </citation>
    <scope>NUCLEOTIDE SEQUENCE [LARGE SCALE GENOMIC DNA]</scope>
    <source>
        <strain evidence="1 2">2CS3</strain>
    </source>
</reference>
<gene>
    <name evidence="1" type="ORF">GNP93_05555</name>
</gene>
<organism evidence="1 2">
    <name type="scientific">Paenibacillus validus</name>
    <dbReference type="NCBI Taxonomy" id="44253"/>
    <lineage>
        <taxon>Bacteria</taxon>
        <taxon>Bacillati</taxon>
        <taxon>Bacillota</taxon>
        <taxon>Bacilli</taxon>
        <taxon>Bacillales</taxon>
        <taxon>Paenibacillaceae</taxon>
        <taxon>Paenibacillus</taxon>
    </lineage>
</organism>
<dbReference type="InterPro" id="IPR052022">
    <property type="entry name" value="26kDa_periplasmic_antigen"/>
</dbReference>
<keyword evidence="2" id="KW-1185">Reference proteome</keyword>
<dbReference type="Gene3D" id="3.30.70.2970">
    <property type="entry name" value="Protein of unknown function (DUF541), domain 2"/>
    <property type="match status" value="1"/>
</dbReference>
<dbReference type="InterPro" id="IPR007497">
    <property type="entry name" value="SIMPL/DUF541"/>
</dbReference>
<proteinExistence type="predicted"/>
<dbReference type="RefSeq" id="WP_127606433.1">
    <property type="nucleotide sequence ID" value="NZ_JARTHJ010000005.1"/>
</dbReference>
<dbReference type="Proteomes" id="UP000450917">
    <property type="component" value="Unassembled WGS sequence"/>
</dbReference>
<dbReference type="GO" id="GO:0006974">
    <property type="term" value="P:DNA damage response"/>
    <property type="evidence" value="ECO:0007669"/>
    <property type="project" value="TreeGrafter"/>
</dbReference>